<name>A0AA86QU19_9EUKA</name>
<dbReference type="InterPro" id="IPR032675">
    <property type="entry name" value="LRR_dom_sf"/>
</dbReference>
<protein>
    <submittedName>
        <fullName evidence="1">Leucine-rich repeat</fullName>
    </submittedName>
    <submittedName>
        <fullName evidence="2">Leucine-rich_repeat</fullName>
    </submittedName>
</protein>
<keyword evidence="3" id="KW-1185">Reference proteome</keyword>
<dbReference type="AlphaFoldDB" id="A0AA86QU19"/>
<dbReference type="InterPro" id="IPR001611">
    <property type="entry name" value="Leu-rich_rpt"/>
</dbReference>
<dbReference type="EMBL" id="CAXDID020000292">
    <property type="protein sequence ID" value="CAL6071743.1"/>
    <property type="molecule type" value="Genomic_DNA"/>
</dbReference>
<dbReference type="Proteomes" id="UP001642409">
    <property type="component" value="Unassembled WGS sequence"/>
</dbReference>
<accession>A0AA86QU19</accession>
<reference evidence="2 3" key="2">
    <citation type="submission" date="2024-07" db="EMBL/GenBank/DDBJ databases">
        <authorList>
            <person name="Akdeniz Z."/>
        </authorList>
    </citation>
    <scope>NUCLEOTIDE SEQUENCE [LARGE SCALE GENOMIC DNA]</scope>
</reference>
<evidence type="ECO:0000313" key="3">
    <source>
        <dbReference type="Proteomes" id="UP001642409"/>
    </source>
</evidence>
<evidence type="ECO:0000313" key="2">
    <source>
        <dbReference type="EMBL" id="CAL6071743.1"/>
    </source>
</evidence>
<comment type="caution">
    <text evidence="1">The sequence shown here is derived from an EMBL/GenBank/DDBJ whole genome shotgun (WGS) entry which is preliminary data.</text>
</comment>
<dbReference type="Pfam" id="PF13516">
    <property type="entry name" value="LRR_6"/>
    <property type="match status" value="1"/>
</dbReference>
<dbReference type="EMBL" id="CATOUU010000941">
    <property type="protein sequence ID" value="CAI9961476.1"/>
    <property type="molecule type" value="Genomic_DNA"/>
</dbReference>
<dbReference type="Gene3D" id="3.80.10.10">
    <property type="entry name" value="Ribonuclease Inhibitor"/>
    <property type="match status" value="1"/>
</dbReference>
<organism evidence="1">
    <name type="scientific">Hexamita inflata</name>
    <dbReference type="NCBI Taxonomy" id="28002"/>
    <lineage>
        <taxon>Eukaryota</taxon>
        <taxon>Metamonada</taxon>
        <taxon>Diplomonadida</taxon>
        <taxon>Hexamitidae</taxon>
        <taxon>Hexamitinae</taxon>
        <taxon>Hexamita</taxon>
    </lineage>
</organism>
<dbReference type="SUPFAM" id="SSF52047">
    <property type="entry name" value="RNI-like"/>
    <property type="match status" value="1"/>
</dbReference>
<gene>
    <name evidence="1" type="ORF">HINF_LOCUS49121</name>
    <name evidence="2" type="ORF">HINF_LOCUS55289</name>
</gene>
<evidence type="ECO:0000313" key="1">
    <source>
        <dbReference type="EMBL" id="CAI9961476.1"/>
    </source>
</evidence>
<reference evidence="1" key="1">
    <citation type="submission" date="2023-06" db="EMBL/GenBank/DDBJ databases">
        <authorList>
            <person name="Kurt Z."/>
        </authorList>
    </citation>
    <scope>NUCLEOTIDE SEQUENCE</scope>
</reference>
<proteinExistence type="predicted"/>
<sequence length="291" mass="33157">MFTQVAGTYTTAAQIMCSEYSEQLVAQLFEFLQQQKIALPISLNFSGLEHNICNSSIQLSQLQIFCVTELDLSYTNQNLAHIVKTFATKLKSLILIQSQRQSEFDQLFRLTLDQLKYLNVSNNKFQEHQLDYIIGKKSALQLVLLDLSYCDLTDSDLRKYSVNCTKSIESLNLSGNFISAEFLRSFLSQKVFPVLQELFLSNNILENVSFLFKMVLKKLQLQKSVQKVNFENLVQALVNIKELKWIDLSFNEFGSGAEDGISQLLNKVDFLDVRGCGVENVSERKGAILMK</sequence>